<keyword evidence="3" id="KW-0238">DNA-binding</keyword>
<organism evidence="6 7">
    <name type="scientific">Kitasatospora phosalacinea</name>
    <dbReference type="NCBI Taxonomy" id="2065"/>
    <lineage>
        <taxon>Bacteria</taxon>
        <taxon>Bacillati</taxon>
        <taxon>Actinomycetota</taxon>
        <taxon>Actinomycetes</taxon>
        <taxon>Kitasatosporales</taxon>
        <taxon>Streptomycetaceae</taxon>
        <taxon>Kitasatospora</taxon>
    </lineage>
</organism>
<dbReference type="SUPFAM" id="SSF46785">
    <property type="entry name" value="Winged helix' DNA-binding domain"/>
    <property type="match status" value="1"/>
</dbReference>
<dbReference type="Pfam" id="PF00126">
    <property type="entry name" value="HTH_1"/>
    <property type="match status" value="1"/>
</dbReference>
<evidence type="ECO:0000256" key="1">
    <source>
        <dbReference type="ARBA" id="ARBA00009437"/>
    </source>
</evidence>
<dbReference type="InterPro" id="IPR036388">
    <property type="entry name" value="WH-like_DNA-bd_sf"/>
</dbReference>
<dbReference type="GO" id="GO:0003700">
    <property type="term" value="F:DNA-binding transcription factor activity"/>
    <property type="evidence" value="ECO:0007669"/>
    <property type="project" value="InterPro"/>
</dbReference>
<dbReference type="InterPro" id="IPR000847">
    <property type="entry name" value="LysR_HTH_N"/>
</dbReference>
<comment type="similarity">
    <text evidence="1">Belongs to the LysR transcriptional regulatory family.</text>
</comment>
<dbReference type="Proteomes" id="UP001165041">
    <property type="component" value="Unassembled WGS sequence"/>
</dbReference>
<dbReference type="PANTHER" id="PTHR30126">
    <property type="entry name" value="HTH-TYPE TRANSCRIPTIONAL REGULATOR"/>
    <property type="match status" value="1"/>
</dbReference>
<protein>
    <recommendedName>
        <fullName evidence="5">HTH lysR-type domain-containing protein</fullName>
    </recommendedName>
</protein>
<dbReference type="Pfam" id="PF03466">
    <property type="entry name" value="LysR_substrate"/>
    <property type="match status" value="1"/>
</dbReference>
<dbReference type="SUPFAM" id="SSF53850">
    <property type="entry name" value="Periplasmic binding protein-like II"/>
    <property type="match status" value="1"/>
</dbReference>
<evidence type="ECO:0000313" key="6">
    <source>
        <dbReference type="EMBL" id="GLW72070.1"/>
    </source>
</evidence>
<evidence type="ECO:0000256" key="3">
    <source>
        <dbReference type="ARBA" id="ARBA00023125"/>
    </source>
</evidence>
<name>A0A9W6Q8Y5_9ACTN</name>
<dbReference type="Gene3D" id="1.10.10.10">
    <property type="entry name" value="Winged helix-like DNA-binding domain superfamily/Winged helix DNA-binding domain"/>
    <property type="match status" value="1"/>
</dbReference>
<evidence type="ECO:0000256" key="2">
    <source>
        <dbReference type="ARBA" id="ARBA00023015"/>
    </source>
</evidence>
<accession>A0A9W6Q8Y5</accession>
<evidence type="ECO:0000313" key="7">
    <source>
        <dbReference type="Proteomes" id="UP001165041"/>
    </source>
</evidence>
<reference evidence="6" key="1">
    <citation type="submission" date="2023-02" db="EMBL/GenBank/DDBJ databases">
        <title>Kitasatospora phosalacinea NBRC 14627.</title>
        <authorList>
            <person name="Ichikawa N."/>
            <person name="Sato H."/>
            <person name="Tonouchi N."/>
        </authorList>
    </citation>
    <scope>NUCLEOTIDE SEQUENCE</scope>
    <source>
        <strain evidence="6">NBRC 14627</strain>
    </source>
</reference>
<dbReference type="Gene3D" id="3.40.190.10">
    <property type="entry name" value="Periplasmic binding protein-like II"/>
    <property type="match status" value="2"/>
</dbReference>
<dbReference type="EMBL" id="BSSA01000015">
    <property type="protein sequence ID" value="GLW72070.1"/>
    <property type="molecule type" value="Genomic_DNA"/>
</dbReference>
<comment type="caution">
    <text evidence="6">The sequence shown here is derived from an EMBL/GenBank/DDBJ whole genome shotgun (WGS) entry which is preliminary data.</text>
</comment>
<evidence type="ECO:0000256" key="4">
    <source>
        <dbReference type="ARBA" id="ARBA00023163"/>
    </source>
</evidence>
<dbReference type="GO" id="GO:0000976">
    <property type="term" value="F:transcription cis-regulatory region binding"/>
    <property type="evidence" value="ECO:0007669"/>
    <property type="project" value="TreeGrafter"/>
</dbReference>
<dbReference type="PROSITE" id="PS50931">
    <property type="entry name" value="HTH_LYSR"/>
    <property type="match status" value="1"/>
</dbReference>
<dbReference type="InterPro" id="IPR005119">
    <property type="entry name" value="LysR_subst-bd"/>
</dbReference>
<dbReference type="AlphaFoldDB" id="A0A9W6Q8Y5"/>
<feature type="domain" description="HTH lysR-type" evidence="5">
    <location>
        <begin position="3"/>
        <end position="58"/>
    </location>
</feature>
<gene>
    <name evidence="6" type="ORF">Kpho02_43690</name>
</gene>
<dbReference type="FunFam" id="1.10.10.10:FF:000001">
    <property type="entry name" value="LysR family transcriptional regulator"/>
    <property type="match status" value="1"/>
</dbReference>
<dbReference type="PRINTS" id="PR00039">
    <property type="entry name" value="HTHLYSR"/>
</dbReference>
<keyword evidence="4" id="KW-0804">Transcription</keyword>
<sequence>MDVDSHLLKTLVTVARLGSFSAAALELGYTQSAVSQQIAALEGELGAPLLHRRPVGPTAAGERMIEHARLLLERMDAARADVRRLSRPERPELLLAVSPLGMDAAVARALARVREAEPRVRVRVRVLARRAVAVEVAAGRCAVGVTDGYAAPGGPLALGDLGSVRQAGAGEEPCAVLLPAGHPLRRRTAVDLVRLADAGWLDASGIAAPLADLRALTGGAFPAAAGYEGQDAAALLALCAAGHGLAVLPRSLAASASASGGGGGGAGTAEGTTALPVRAPRLVHRREALFTPALDGPARTFLDALPRGA</sequence>
<dbReference type="PANTHER" id="PTHR30126:SF39">
    <property type="entry name" value="HTH-TYPE TRANSCRIPTIONAL REGULATOR CYSL"/>
    <property type="match status" value="1"/>
</dbReference>
<dbReference type="InterPro" id="IPR036390">
    <property type="entry name" value="WH_DNA-bd_sf"/>
</dbReference>
<proteinExistence type="inferred from homology"/>
<evidence type="ECO:0000259" key="5">
    <source>
        <dbReference type="PROSITE" id="PS50931"/>
    </source>
</evidence>
<keyword evidence="2" id="KW-0805">Transcription regulation</keyword>